<name>A0A4U1IGX6_9BACT</name>
<proteinExistence type="predicted"/>
<dbReference type="InterPro" id="IPR054393">
    <property type="entry name" value="Thiaminase-1_dom"/>
</dbReference>
<organism evidence="2 3">
    <name type="scientific">Polyangium fumosum</name>
    <dbReference type="NCBI Taxonomy" id="889272"/>
    <lineage>
        <taxon>Bacteria</taxon>
        <taxon>Pseudomonadati</taxon>
        <taxon>Myxococcota</taxon>
        <taxon>Polyangia</taxon>
        <taxon>Polyangiales</taxon>
        <taxon>Polyangiaceae</taxon>
        <taxon>Polyangium</taxon>
    </lineage>
</organism>
<dbReference type="Pfam" id="PF22141">
    <property type="entry name" value="Thiaminase-1_dom"/>
    <property type="match status" value="1"/>
</dbReference>
<evidence type="ECO:0000313" key="3">
    <source>
        <dbReference type="Proteomes" id="UP000309215"/>
    </source>
</evidence>
<dbReference type="SUPFAM" id="SSF53850">
    <property type="entry name" value="Periplasmic binding protein-like II"/>
    <property type="match status" value="1"/>
</dbReference>
<accession>A0A4U1IGX6</accession>
<gene>
    <name evidence="2" type="ORF">E8A74_49890</name>
</gene>
<dbReference type="RefSeq" id="WP_136936276.1">
    <property type="nucleotide sequence ID" value="NZ_SSMQ01000127.1"/>
</dbReference>
<feature type="domain" description="Thiaminase-1 insert" evidence="1">
    <location>
        <begin position="111"/>
        <end position="234"/>
    </location>
</feature>
<keyword evidence="3" id="KW-1185">Reference proteome</keyword>
<reference evidence="2 3" key="1">
    <citation type="submission" date="2019-04" db="EMBL/GenBank/DDBJ databases">
        <authorList>
            <person name="Li Y."/>
            <person name="Wang J."/>
        </authorList>
    </citation>
    <scope>NUCLEOTIDE SEQUENCE [LARGE SCALE GENOMIC DNA]</scope>
    <source>
        <strain evidence="2 3">DSM 14668</strain>
    </source>
</reference>
<dbReference type="AlphaFoldDB" id="A0A4U1IGX6"/>
<evidence type="ECO:0000313" key="2">
    <source>
        <dbReference type="EMBL" id="TKC93059.1"/>
    </source>
</evidence>
<protein>
    <recommendedName>
        <fullName evidence="1">Thiaminase-1 insert domain-containing protein</fullName>
    </recommendedName>
</protein>
<dbReference type="OrthoDB" id="5508161at2"/>
<dbReference type="Proteomes" id="UP000309215">
    <property type="component" value="Unassembled WGS sequence"/>
</dbReference>
<dbReference type="Gene3D" id="3.40.190.10">
    <property type="entry name" value="Periplasmic binding protein-like II"/>
    <property type="match status" value="3"/>
</dbReference>
<comment type="caution">
    <text evidence="2">The sequence shown here is derived from an EMBL/GenBank/DDBJ whole genome shotgun (WGS) entry which is preliminary data.</text>
</comment>
<evidence type="ECO:0000259" key="1">
    <source>
        <dbReference type="Pfam" id="PF22141"/>
    </source>
</evidence>
<sequence>MTVALYPFLPDSQSLFFDIEHSFERAHPDVDLQIIDLSANYYNEDEPQAITNTNAQVYELDGVFLADFIDQKRIQALPKELVPPANTMVQVAENSAKAKNEWWGLPHWACTNFLFYRSGDPLGSAATLKDIESLIGAKHSPDQGLLVDAKGKSTLGELYLDATLDELGDLSAAEPYLLDTNLLSSATANLQRAINLCDTGMCRDSDYHEATGFYARQFARKRGRALVGYSERLYYIALEEHESCRKGECLDLKNIEMKPLPLSDKGSHPFAWVDMLTISTTCDETCLPDATAFIAHVTSAAEVKRALLPARYGAPPRYLLPARADLYTDKDVLAVAPLYSKLQPALADAIPVRGRKLNARLRAIGKKLDKEILKP</sequence>
<dbReference type="EMBL" id="SSMQ01000127">
    <property type="protein sequence ID" value="TKC93059.1"/>
    <property type="molecule type" value="Genomic_DNA"/>
</dbReference>